<dbReference type="AlphaFoldDB" id="A0A1V4KXM6"/>
<sequence>MVLLCPADILGGQIGSVPIPGTVSSPPEQRLVLWDGAWLSTRCLPGDSRSRDVLASVLGHVVVREGTVPGKTSLWERSAPLISQEWPDDG</sequence>
<dbReference type="EMBL" id="LSYS01001493">
    <property type="protein sequence ID" value="OPJ89061.1"/>
    <property type="molecule type" value="Genomic_DNA"/>
</dbReference>
<protein>
    <submittedName>
        <fullName evidence="1">Uncharacterized protein</fullName>
    </submittedName>
</protein>
<keyword evidence="2" id="KW-1185">Reference proteome</keyword>
<name>A0A1V4KXM6_PATFA</name>
<proteinExistence type="predicted"/>
<organism evidence="1 2">
    <name type="scientific">Patagioenas fasciata monilis</name>
    <dbReference type="NCBI Taxonomy" id="372326"/>
    <lineage>
        <taxon>Eukaryota</taxon>
        <taxon>Metazoa</taxon>
        <taxon>Chordata</taxon>
        <taxon>Craniata</taxon>
        <taxon>Vertebrata</taxon>
        <taxon>Euteleostomi</taxon>
        <taxon>Archelosauria</taxon>
        <taxon>Archosauria</taxon>
        <taxon>Dinosauria</taxon>
        <taxon>Saurischia</taxon>
        <taxon>Theropoda</taxon>
        <taxon>Coelurosauria</taxon>
        <taxon>Aves</taxon>
        <taxon>Neognathae</taxon>
        <taxon>Neoaves</taxon>
        <taxon>Columbimorphae</taxon>
        <taxon>Columbiformes</taxon>
        <taxon>Columbidae</taxon>
        <taxon>Patagioenas</taxon>
    </lineage>
</organism>
<dbReference type="Proteomes" id="UP000190648">
    <property type="component" value="Unassembled WGS sequence"/>
</dbReference>
<evidence type="ECO:0000313" key="1">
    <source>
        <dbReference type="EMBL" id="OPJ89061.1"/>
    </source>
</evidence>
<gene>
    <name evidence="1" type="ORF">AV530_019152</name>
</gene>
<accession>A0A1V4KXM6</accession>
<reference evidence="1 2" key="1">
    <citation type="submission" date="2016-02" db="EMBL/GenBank/DDBJ databases">
        <title>Band-tailed pigeon sequencing and assembly.</title>
        <authorList>
            <person name="Soares A.E."/>
            <person name="Novak B.J."/>
            <person name="Rice E.S."/>
            <person name="O'Connell B."/>
            <person name="Chang D."/>
            <person name="Weber S."/>
            <person name="Shapiro B."/>
        </authorList>
    </citation>
    <scope>NUCLEOTIDE SEQUENCE [LARGE SCALE GENOMIC DNA]</scope>
    <source>
        <strain evidence="1">BTP2013</strain>
        <tissue evidence="1">Blood</tissue>
    </source>
</reference>
<evidence type="ECO:0000313" key="2">
    <source>
        <dbReference type="Proteomes" id="UP000190648"/>
    </source>
</evidence>
<comment type="caution">
    <text evidence="1">The sequence shown here is derived from an EMBL/GenBank/DDBJ whole genome shotgun (WGS) entry which is preliminary data.</text>
</comment>